<feature type="region of interest" description="Disordered" evidence="1">
    <location>
        <begin position="969"/>
        <end position="992"/>
    </location>
</feature>
<dbReference type="AlphaFoldDB" id="A0A7R8H1A6"/>
<feature type="domain" description="Fcf2 pre-rRNA processing C-terminal" evidence="3">
    <location>
        <begin position="982"/>
        <end position="1032"/>
    </location>
</feature>
<keyword evidence="5" id="KW-1185">Reference proteome</keyword>
<evidence type="ECO:0000313" key="4">
    <source>
        <dbReference type="EMBL" id="CAF2807833.1"/>
    </source>
</evidence>
<dbReference type="PANTHER" id="PTHR12298">
    <property type="entry name" value="PCDC2 PROGRAMMED CELL DEATH PROTEIN 2 -RELATED"/>
    <property type="match status" value="1"/>
</dbReference>
<dbReference type="GO" id="GO:0005737">
    <property type="term" value="C:cytoplasm"/>
    <property type="evidence" value="ECO:0007669"/>
    <property type="project" value="InterPro"/>
</dbReference>
<evidence type="ECO:0000259" key="2">
    <source>
        <dbReference type="Pfam" id="PF04194"/>
    </source>
</evidence>
<organism evidence="4 5">
    <name type="scientific">Lepeophtheirus salmonis</name>
    <name type="common">Salmon louse</name>
    <name type="synonym">Caligus salmonis</name>
    <dbReference type="NCBI Taxonomy" id="72036"/>
    <lineage>
        <taxon>Eukaryota</taxon>
        <taxon>Metazoa</taxon>
        <taxon>Ecdysozoa</taxon>
        <taxon>Arthropoda</taxon>
        <taxon>Crustacea</taxon>
        <taxon>Multicrustacea</taxon>
        <taxon>Hexanauplia</taxon>
        <taxon>Copepoda</taxon>
        <taxon>Siphonostomatoida</taxon>
        <taxon>Caligidae</taxon>
        <taxon>Lepeophtheirus</taxon>
    </lineage>
</organism>
<accession>A0A7R8H1A6</accession>
<protein>
    <submittedName>
        <fullName evidence="4">TSR4</fullName>
    </submittedName>
</protein>
<feature type="compositionally biased region" description="Basic and acidic residues" evidence="1">
    <location>
        <begin position="969"/>
        <end position="985"/>
    </location>
</feature>
<sequence>MMESRYEETESILDLGFVESDVPAWKLASRFFHSKVGGFPPWLALEDIPTDLECGLCEQRLIFLLQIYAPIEDNNAAFHRSIYVFFCRNASCHAAEGFDPTKVFRVYRSQLPRANSYYPYDPPVEYPEWRIDLLQEKVLPLCRLCGAFKHQTIDWKVGDHKSECSNSEISLISTYSSKFLIAEYELVMEADDESVSEDEDSDDDNHEVNVDEEIAKAEALGDKELSPEDLAKAVASDAHDDKIFNKFRKNVKVAPDQVVRYSRGAEPLWISSEGRPSTIPDCPYCGSARKFEFQVMPQLLSSLKLDEGRIGEESVDWGILGNEDEDEERIRRFLDDSTGASPIKKLRKKVKWDLISQSLESPQKDDSLGLLDEDHCIEKNFTNNSSSQDFPKSSGKRSLDLNLKERSFQLLEKNDLGSFDELKKDPLELCLFLCPESKSLLVSNDNDFRAMCDFLFYSISSTTSDMEFDLYSKALGDLCTNYKAIWSIDFKKIMVSYLNLGCNETLLTNESIYKRMMKCRLEVVERIRKKKNKDNPKDRFSLNKASIFPKFVRLRSSDISKKYFQPLNSTVNHDLNLTKYDCLKRFTKFISQFMNTHKDRVCLIGPCEDWTGLLIMSYTMALVASDKGLFQAYPDLCIDIQKNLNIFLEAFSLRQWSGVEGNESSMDIEISGLCDMAKIFLYLGFCRNPDLKPWDPTSLPDDDYFQKELDHHHNLLFRISYLLPPTQRGTQLLKVTSFLTFQFLLNADKEIFFESSVTVHDLAKFLQDPIIKDRVISYFLKEHYLAWSLVRVIDFIVGNHPVLDFSKDLIPFVNSVSSFLQSCIRKLKDDIFDTNPSYLKEVVNQLLCKWNVLSLSSSKAVNAKITNFTDPKFRFPLPSRINRSQIDICKGDAEVEEIGERLYQLSCKVISKDPLKDNKSLLIPLNPDKKPGSLASEIQPKFKSTDVYVKAGINTKEVRSNSIQISKERRTELDTLPKEEREKTKGPGWFGMAAPEMTEEKKRDLEILQMRSVLDPKRFYKKNDLKNSTKVFPNWKKTLVDELMADAEFKRQNKRKYVDIIEQEKKYTRKYTKKKKAGK</sequence>
<proteinExistence type="predicted"/>
<evidence type="ECO:0000256" key="1">
    <source>
        <dbReference type="SAM" id="MobiDB-lite"/>
    </source>
</evidence>
<gene>
    <name evidence="4" type="ORF">LSAA_3305</name>
</gene>
<dbReference type="Pfam" id="PF08698">
    <property type="entry name" value="Fcf2"/>
    <property type="match status" value="1"/>
</dbReference>
<dbReference type="Pfam" id="PF04194">
    <property type="entry name" value="PDCD2_C"/>
    <property type="match status" value="1"/>
</dbReference>
<feature type="domain" description="Programmed cell death protein 2 C-terminal" evidence="2">
    <location>
        <begin position="241"/>
        <end position="320"/>
    </location>
</feature>
<dbReference type="PANTHER" id="PTHR12298:SF4">
    <property type="entry name" value="PROGRAMMED CELL DEATH PROTEIN 2"/>
    <property type="match status" value="1"/>
</dbReference>
<dbReference type="InterPro" id="IPR014810">
    <property type="entry name" value="Fcf2_C"/>
</dbReference>
<dbReference type="EMBL" id="HG994590">
    <property type="protein sequence ID" value="CAF2807833.1"/>
    <property type="molecule type" value="Genomic_DNA"/>
</dbReference>
<name>A0A7R8H1A6_LEPSM</name>
<dbReference type="Proteomes" id="UP000675881">
    <property type="component" value="Chromosome 11"/>
</dbReference>
<reference evidence="4" key="1">
    <citation type="submission" date="2021-02" db="EMBL/GenBank/DDBJ databases">
        <authorList>
            <person name="Bekaert M."/>
        </authorList>
    </citation>
    <scope>NUCLEOTIDE SEQUENCE</scope>
    <source>
        <strain evidence="4">IoA-00</strain>
    </source>
</reference>
<evidence type="ECO:0000259" key="3">
    <source>
        <dbReference type="Pfam" id="PF08698"/>
    </source>
</evidence>
<evidence type="ECO:0000313" key="5">
    <source>
        <dbReference type="Proteomes" id="UP000675881"/>
    </source>
</evidence>
<dbReference type="InterPro" id="IPR007320">
    <property type="entry name" value="PDCD2_C"/>
</dbReference>
<dbReference type="GO" id="GO:0005634">
    <property type="term" value="C:nucleus"/>
    <property type="evidence" value="ECO:0007669"/>
    <property type="project" value="TreeGrafter"/>
</dbReference>